<sequence length="249" mass="26800">MLTTVYFLLFIILVGSVASNPAHNRVVGGNDAVSKQFPHQISLRRDHSHVCGGSIISHRYILTAAHCVVMEGTEPFPAEKFTIRAGTINRIAGGVIIPVKRILVHPDYVIYNDLALLELEENLEFSDTIQAIELYEDDVPADSEVIISGWGLTEHAGANLPIILQWYSVTALSKSGCATKIGFYTDALICLNHPSGAGACNGDSGGPATYNGKLVGVAGFVVIKCGSSRPDGYAKVAYNIDWIRENIGE</sequence>
<dbReference type="InterPro" id="IPR018114">
    <property type="entry name" value="TRYPSIN_HIS"/>
</dbReference>
<keyword evidence="5" id="KW-1015">Disulfide bond</keyword>
<dbReference type="GO" id="GO:0006508">
    <property type="term" value="P:proteolysis"/>
    <property type="evidence" value="ECO:0007669"/>
    <property type="project" value="UniProtKB-KW"/>
</dbReference>
<dbReference type="Pfam" id="PF00089">
    <property type="entry name" value="Trypsin"/>
    <property type="match status" value="1"/>
</dbReference>
<evidence type="ECO:0000256" key="5">
    <source>
        <dbReference type="ARBA" id="ARBA00023157"/>
    </source>
</evidence>
<dbReference type="GO" id="GO:0004252">
    <property type="term" value="F:serine-type endopeptidase activity"/>
    <property type="evidence" value="ECO:0007669"/>
    <property type="project" value="InterPro"/>
</dbReference>
<keyword evidence="3" id="KW-0378">Hydrolase</keyword>
<keyword evidence="6" id="KW-0732">Signal</keyword>
<evidence type="ECO:0000256" key="6">
    <source>
        <dbReference type="SAM" id="SignalP"/>
    </source>
</evidence>
<evidence type="ECO:0000313" key="8">
    <source>
        <dbReference type="EMBL" id="JAV16132.1"/>
    </source>
</evidence>
<evidence type="ECO:0000256" key="3">
    <source>
        <dbReference type="ARBA" id="ARBA00022801"/>
    </source>
</evidence>
<comment type="similarity">
    <text evidence="1">Belongs to the peptidase S1 family.</text>
</comment>
<dbReference type="FunFam" id="2.40.10.10:FF:000034">
    <property type="entry name" value="Eupolytin"/>
    <property type="match status" value="1"/>
</dbReference>
<feature type="signal peptide" evidence="6">
    <location>
        <begin position="1"/>
        <end position="19"/>
    </location>
</feature>
<dbReference type="SUPFAM" id="SSF50494">
    <property type="entry name" value="Trypsin-like serine proteases"/>
    <property type="match status" value="1"/>
</dbReference>
<name>A0A1L8EC00_HAEIR</name>
<feature type="domain" description="Peptidase S1" evidence="7">
    <location>
        <begin position="26"/>
        <end position="248"/>
    </location>
</feature>
<organism evidence="8">
    <name type="scientific">Haematobia irritans</name>
    <name type="common">Horn fly</name>
    <name type="synonym">Conops irritans</name>
    <dbReference type="NCBI Taxonomy" id="7368"/>
    <lineage>
        <taxon>Eukaryota</taxon>
        <taxon>Metazoa</taxon>
        <taxon>Ecdysozoa</taxon>
        <taxon>Arthropoda</taxon>
        <taxon>Hexapoda</taxon>
        <taxon>Insecta</taxon>
        <taxon>Pterygota</taxon>
        <taxon>Neoptera</taxon>
        <taxon>Endopterygota</taxon>
        <taxon>Diptera</taxon>
        <taxon>Brachycera</taxon>
        <taxon>Muscomorpha</taxon>
        <taxon>Muscoidea</taxon>
        <taxon>Muscidae</taxon>
        <taxon>Haematobia</taxon>
    </lineage>
</organism>
<evidence type="ECO:0000256" key="2">
    <source>
        <dbReference type="ARBA" id="ARBA00022670"/>
    </source>
</evidence>
<evidence type="ECO:0000256" key="4">
    <source>
        <dbReference type="ARBA" id="ARBA00022825"/>
    </source>
</evidence>
<evidence type="ECO:0000256" key="1">
    <source>
        <dbReference type="ARBA" id="ARBA00007664"/>
    </source>
</evidence>
<dbReference type="InterPro" id="IPR050430">
    <property type="entry name" value="Peptidase_S1"/>
</dbReference>
<dbReference type="PANTHER" id="PTHR24276">
    <property type="entry name" value="POLYSERASE-RELATED"/>
    <property type="match status" value="1"/>
</dbReference>
<dbReference type="Gene3D" id="2.40.10.10">
    <property type="entry name" value="Trypsin-like serine proteases"/>
    <property type="match status" value="1"/>
</dbReference>
<dbReference type="InterPro" id="IPR001314">
    <property type="entry name" value="Peptidase_S1A"/>
</dbReference>
<evidence type="ECO:0000259" key="7">
    <source>
        <dbReference type="PROSITE" id="PS50240"/>
    </source>
</evidence>
<protein>
    <submittedName>
        <fullName evidence="8">Putative serine protease sp24d-like protein</fullName>
    </submittedName>
</protein>
<dbReference type="PANTHER" id="PTHR24276:SF91">
    <property type="entry name" value="AT26814P-RELATED"/>
    <property type="match status" value="1"/>
</dbReference>
<accession>A0A1L8EC00</accession>
<feature type="chain" id="PRO_5012408594" evidence="6">
    <location>
        <begin position="20"/>
        <end position="249"/>
    </location>
</feature>
<dbReference type="InterPro" id="IPR001254">
    <property type="entry name" value="Trypsin_dom"/>
</dbReference>
<dbReference type="PRINTS" id="PR00722">
    <property type="entry name" value="CHYMOTRYPSIN"/>
</dbReference>
<dbReference type="AlphaFoldDB" id="A0A1L8EC00"/>
<dbReference type="CDD" id="cd00190">
    <property type="entry name" value="Tryp_SPc"/>
    <property type="match status" value="1"/>
</dbReference>
<dbReference type="InterPro" id="IPR009003">
    <property type="entry name" value="Peptidase_S1_PA"/>
</dbReference>
<reference evidence="8" key="1">
    <citation type="submission" date="2017-01" db="EMBL/GenBank/DDBJ databases">
        <title>An insight into the sialome and mialome of the horn fly, Haematobia irritans.</title>
        <authorList>
            <person name="Breijo M."/>
            <person name="Boiani M."/>
            <person name="Ures X."/>
            <person name="Rocha S."/>
            <person name="Sequeira M."/>
            <person name="Ribeiro J.M."/>
        </authorList>
    </citation>
    <scope>NUCLEOTIDE SEQUENCE</scope>
</reference>
<keyword evidence="4" id="KW-0720">Serine protease</keyword>
<proteinExistence type="inferred from homology"/>
<dbReference type="InterPro" id="IPR043504">
    <property type="entry name" value="Peptidase_S1_PA_chymotrypsin"/>
</dbReference>
<keyword evidence="2 8" id="KW-0645">Protease</keyword>
<dbReference type="PROSITE" id="PS00134">
    <property type="entry name" value="TRYPSIN_HIS"/>
    <property type="match status" value="1"/>
</dbReference>
<dbReference type="PROSITE" id="PS50240">
    <property type="entry name" value="TRYPSIN_DOM"/>
    <property type="match status" value="1"/>
</dbReference>
<dbReference type="SMART" id="SM00020">
    <property type="entry name" value="Tryp_SPc"/>
    <property type="match status" value="1"/>
</dbReference>
<dbReference type="EMBL" id="GFDG01002667">
    <property type="protein sequence ID" value="JAV16132.1"/>
    <property type="molecule type" value="Transcribed_RNA"/>
</dbReference>